<keyword evidence="2" id="KW-1185">Reference proteome</keyword>
<reference evidence="1" key="1">
    <citation type="submission" date="2022-11" db="EMBL/GenBank/DDBJ databases">
        <authorList>
            <person name="Hyden B.L."/>
            <person name="Feng K."/>
            <person name="Yates T."/>
            <person name="Jawdy S."/>
            <person name="Smart L.B."/>
            <person name="Muchero W."/>
        </authorList>
    </citation>
    <scope>NUCLEOTIDE SEQUENCE</scope>
    <source>
        <tissue evidence="1">Shoot tip</tissue>
    </source>
</reference>
<gene>
    <name evidence="1" type="ORF">OIU85_027956</name>
</gene>
<accession>A0A9Q0QJE4</accession>
<evidence type="ECO:0000313" key="1">
    <source>
        <dbReference type="EMBL" id="KAJ6707641.1"/>
    </source>
</evidence>
<dbReference type="Proteomes" id="UP001151529">
    <property type="component" value="Chromosome 4"/>
</dbReference>
<comment type="caution">
    <text evidence="1">The sequence shown here is derived from an EMBL/GenBank/DDBJ whole genome shotgun (WGS) entry which is preliminary data.</text>
</comment>
<name>A0A9Q0QJE4_SALVM</name>
<dbReference type="EMBL" id="JAPFFL010000008">
    <property type="protein sequence ID" value="KAJ6707641.1"/>
    <property type="molecule type" value="Genomic_DNA"/>
</dbReference>
<sequence length="105" mass="12653">MAFTWHLVQTPRNFFDEKSHGKGHEIPPCILAQLKLLLLLEREDDFKFCFSWPSGGLFLDHPLIRAFVDIFFINQPQEMRLKLWQHQEMVLELDLRLFFHVSREK</sequence>
<evidence type="ECO:0000313" key="2">
    <source>
        <dbReference type="Proteomes" id="UP001151529"/>
    </source>
</evidence>
<dbReference type="AlphaFoldDB" id="A0A9Q0QJE4"/>
<reference evidence="1" key="2">
    <citation type="journal article" date="2023" name="Int. J. Mol. Sci.">
        <title>De Novo Assembly and Annotation of 11 Diverse Shrub Willow (Salix) Genomes Reveals Novel Gene Organization in Sex-Linked Regions.</title>
        <authorList>
            <person name="Hyden B."/>
            <person name="Feng K."/>
            <person name="Yates T.B."/>
            <person name="Jawdy S."/>
            <person name="Cereghino C."/>
            <person name="Smart L.B."/>
            <person name="Muchero W."/>
        </authorList>
    </citation>
    <scope>NUCLEOTIDE SEQUENCE [LARGE SCALE GENOMIC DNA]</scope>
    <source>
        <tissue evidence="1">Shoot tip</tissue>
    </source>
</reference>
<organism evidence="1 2">
    <name type="scientific">Salix viminalis</name>
    <name type="common">Common osier</name>
    <name type="synonym">Basket willow</name>
    <dbReference type="NCBI Taxonomy" id="40686"/>
    <lineage>
        <taxon>Eukaryota</taxon>
        <taxon>Viridiplantae</taxon>
        <taxon>Streptophyta</taxon>
        <taxon>Embryophyta</taxon>
        <taxon>Tracheophyta</taxon>
        <taxon>Spermatophyta</taxon>
        <taxon>Magnoliopsida</taxon>
        <taxon>eudicotyledons</taxon>
        <taxon>Gunneridae</taxon>
        <taxon>Pentapetalae</taxon>
        <taxon>rosids</taxon>
        <taxon>fabids</taxon>
        <taxon>Malpighiales</taxon>
        <taxon>Salicaceae</taxon>
        <taxon>Saliceae</taxon>
        <taxon>Salix</taxon>
    </lineage>
</organism>
<protein>
    <submittedName>
        <fullName evidence="1">Uncharacterized protein</fullName>
    </submittedName>
</protein>
<proteinExistence type="predicted"/>